<proteinExistence type="predicted"/>
<evidence type="ECO:0000313" key="1">
    <source>
        <dbReference type="EMBL" id="RUP50889.1"/>
    </source>
</evidence>
<dbReference type="Proteomes" id="UP000268093">
    <property type="component" value="Unassembled WGS sequence"/>
</dbReference>
<reference evidence="1 2" key="1">
    <citation type="journal article" date="2018" name="New Phytol.">
        <title>Phylogenomics of Endogonaceae and evolution of mycorrhizas within Mucoromycota.</title>
        <authorList>
            <person name="Chang Y."/>
            <person name="Desiro A."/>
            <person name="Na H."/>
            <person name="Sandor L."/>
            <person name="Lipzen A."/>
            <person name="Clum A."/>
            <person name="Barry K."/>
            <person name="Grigoriev I.V."/>
            <person name="Martin F.M."/>
            <person name="Stajich J.E."/>
            <person name="Smith M.E."/>
            <person name="Bonito G."/>
            <person name="Spatafora J.W."/>
        </authorList>
    </citation>
    <scope>NUCLEOTIDE SEQUENCE [LARGE SCALE GENOMIC DNA]</scope>
    <source>
        <strain evidence="1 2">GMNB39</strain>
    </source>
</reference>
<gene>
    <name evidence="1" type="ORF">BC936DRAFT_137208</name>
</gene>
<accession>A0A433DJ87</accession>
<comment type="caution">
    <text evidence="1">The sequence shown here is derived from an EMBL/GenBank/DDBJ whole genome shotgun (WGS) entry which is preliminary data.</text>
</comment>
<keyword evidence="2" id="KW-1185">Reference proteome</keyword>
<organism evidence="1 2">
    <name type="scientific">Jimgerdemannia flammicorona</name>
    <dbReference type="NCBI Taxonomy" id="994334"/>
    <lineage>
        <taxon>Eukaryota</taxon>
        <taxon>Fungi</taxon>
        <taxon>Fungi incertae sedis</taxon>
        <taxon>Mucoromycota</taxon>
        <taxon>Mucoromycotina</taxon>
        <taxon>Endogonomycetes</taxon>
        <taxon>Endogonales</taxon>
        <taxon>Endogonaceae</taxon>
        <taxon>Jimgerdemannia</taxon>
    </lineage>
</organism>
<protein>
    <submittedName>
        <fullName evidence="1">Uncharacterized protein</fullName>
    </submittedName>
</protein>
<sequence>MYKDYETKQNGNANINLKIHCPFSRVTRTQNITNSSPPYSDARVSFANETGAVSVIGLATITGETADTFLDVVEDNLPSGMMMSC</sequence>
<dbReference type="EMBL" id="RBNI01001105">
    <property type="protein sequence ID" value="RUP50889.1"/>
    <property type="molecule type" value="Genomic_DNA"/>
</dbReference>
<dbReference type="OrthoDB" id="366214at2759"/>
<evidence type="ECO:0000313" key="2">
    <source>
        <dbReference type="Proteomes" id="UP000268093"/>
    </source>
</evidence>
<name>A0A433DJ87_9FUNG</name>